<comment type="caution">
    <text evidence="4">Lacks conserved residue(s) required for the propagation of feature annotation.</text>
</comment>
<dbReference type="Gene3D" id="3.30.1490.20">
    <property type="entry name" value="ATP-grasp fold, A domain"/>
    <property type="match status" value="1"/>
</dbReference>
<dbReference type="Pfam" id="PF22660">
    <property type="entry name" value="RS_preATP-grasp-like"/>
    <property type="match status" value="1"/>
</dbReference>
<dbReference type="GO" id="GO:0005524">
    <property type="term" value="F:ATP binding"/>
    <property type="evidence" value="ECO:0007669"/>
    <property type="project" value="UniProtKB-UniRule"/>
</dbReference>
<comment type="function">
    <text evidence="5">Catalyzes the ATP-dependent conversion of 5-aminoimidazole ribonucleotide (AIR) and HCO(3)- to N5-carboxyaminoimidazole ribonucleotide (N5-CAIR).</text>
</comment>
<accession>A0A095ZKW9</accession>
<dbReference type="InterPro" id="IPR040686">
    <property type="entry name" value="PurK_C"/>
</dbReference>
<keyword evidence="4 5" id="KW-0436">Ligase</keyword>
<dbReference type="NCBIfam" id="TIGR01161">
    <property type="entry name" value="purK"/>
    <property type="match status" value="1"/>
</dbReference>
<comment type="catalytic activity">
    <reaction evidence="4 5">
        <text>5-amino-1-(5-phospho-beta-D-ribosyl)imidazole + hydrogencarbonate + ATP = 5-carboxyamino-1-(5-phospho-D-ribosyl)imidazole + ADP + phosphate + 2 H(+)</text>
        <dbReference type="Rhea" id="RHEA:19317"/>
        <dbReference type="ChEBI" id="CHEBI:15378"/>
        <dbReference type="ChEBI" id="CHEBI:17544"/>
        <dbReference type="ChEBI" id="CHEBI:30616"/>
        <dbReference type="ChEBI" id="CHEBI:43474"/>
        <dbReference type="ChEBI" id="CHEBI:58730"/>
        <dbReference type="ChEBI" id="CHEBI:137981"/>
        <dbReference type="ChEBI" id="CHEBI:456216"/>
        <dbReference type="EC" id="6.3.4.18"/>
    </reaction>
</comment>
<dbReference type="SUPFAM" id="SSF56059">
    <property type="entry name" value="Glutathione synthetase ATP-binding domain-like"/>
    <property type="match status" value="1"/>
</dbReference>
<dbReference type="eggNOG" id="COG0026">
    <property type="taxonomic scope" value="Bacteria"/>
</dbReference>
<dbReference type="InterPro" id="IPR013815">
    <property type="entry name" value="ATP_grasp_subdomain_1"/>
</dbReference>
<dbReference type="EMBL" id="JRNE01000003">
    <property type="protein sequence ID" value="KGF19257.1"/>
    <property type="molecule type" value="Genomic_DNA"/>
</dbReference>
<dbReference type="GO" id="GO:0006189">
    <property type="term" value="P:'de novo' IMP biosynthetic process"/>
    <property type="evidence" value="ECO:0007669"/>
    <property type="project" value="UniProtKB-UniRule"/>
</dbReference>
<dbReference type="GO" id="GO:0046872">
    <property type="term" value="F:metal ion binding"/>
    <property type="evidence" value="ECO:0007669"/>
    <property type="project" value="InterPro"/>
</dbReference>
<gene>
    <name evidence="4 5" type="primary">purK</name>
    <name evidence="7" type="ORF">HMPREF1650_00180</name>
</gene>
<dbReference type="InterPro" id="IPR005875">
    <property type="entry name" value="PurK"/>
</dbReference>
<dbReference type="InterPro" id="IPR011761">
    <property type="entry name" value="ATP-grasp"/>
</dbReference>
<dbReference type="InterPro" id="IPR003135">
    <property type="entry name" value="ATP-grasp_carboxylate-amine"/>
</dbReference>
<comment type="subunit">
    <text evidence="4 5">Homodimer.</text>
</comment>
<dbReference type="SUPFAM" id="SSF51246">
    <property type="entry name" value="Rudiment single hybrid motif"/>
    <property type="match status" value="1"/>
</dbReference>
<comment type="similarity">
    <text evidence="4 5">Belongs to the PurK/PurT family.</text>
</comment>
<feature type="binding site" evidence="4">
    <location>
        <begin position="286"/>
        <end position="287"/>
    </location>
    <ligand>
        <name>ATP</name>
        <dbReference type="ChEBI" id="CHEBI:30616"/>
    </ligand>
</feature>
<evidence type="ECO:0000256" key="4">
    <source>
        <dbReference type="HAMAP-Rule" id="MF_01928"/>
    </source>
</evidence>
<dbReference type="Pfam" id="PF02222">
    <property type="entry name" value="ATP-grasp"/>
    <property type="match status" value="1"/>
</dbReference>
<dbReference type="HAMAP" id="MF_01928">
    <property type="entry name" value="PurK"/>
    <property type="match status" value="1"/>
</dbReference>
<comment type="caution">
    <text evidence="7">The sequence shown here is derived from an EMBL/GenBank/DDBJ whole genome shotgun (WGS) entry which is preliminary data.</text>
</comment>
<name>A0A095ZKW9_9CORY</name>
<dbReference type="SUPFAM" id="SSF52440">
    <property type="entry name" value="PreATP-grasp domain"/>
    <property type="match status" value="1"/>
</dbReference>
<dbReference type="GO" id="GO:0005829">
    <property type="term" value="C:cytosol"/>
    <property type="evidence" value="ECO:0007669"/>
    <property type="project" value="TreeGrafter"/>
</dbReference>
<organism evidence="7 8">
    <name type="scientific">Corynebacterium freneyi DNF00450</name>
    <dbReference type="NCBI Taxonomy" id="1287475"/>
    <lineage>
        <taxon>Bacteria</taxon>
        <taxon>Bacillati</taxon>
        <taxon>Actinomycetota</taxon>
        <taxon>Actinomycetes</taxon>
        <taxon>Mycobacteriales</taxon>
        <taxon>Corynebacteriaceae</taxon>
        <taxon>Corynebacterium</taxon>
    </lineage>
</organism>
<evidence type="ECO:0000256" key="5">
    <source>
        <dbReference type="RuleBase" id="RU361200"/>
    </source>
</evidence>
<proteinExistence type="inferred from homology"/>
<feature type="binding site" evidence="4">
    <location>
        <position position="204"/>
    </location>
    <ligand>
        <name>ATP</name>
        <dbReference type="ChEBI" id="CHEBI:30616"/>
    </ligand>
</feature>
<evidence type="ECO:0000256" key="2">
    <source>
        <dbReference type="ARBA" id="ARBA00022755"/>
    </source>
</evidence>
<sequence>MLPANPAHAPGMPVVTVIGDGQLARMMQTAAIEIGQSVRLLAGSRDSSAAQICRDVEIGDYRDLEDLRRATRVRADGTIRPVDAATFDHEHVPTEHLRALEADGISVQPGPDALVNAQDKLVMRRRLESIGAPVPPFAAIESVDDALGFAESVDGKVCLKARRGGYDGHGVWFPDADELPGLVAKLLADDVPLMAEKKVDLARELSAMCARTPSGEVASWPVVESVQRDGICVEAVAPAPGLDDALASRARDLSVRIARELGVTGVLAVELFETRDAAGKPEIFVNELAMRPHNTGHWTQDGAATDQFEQHMRAVLDYPLGDAAPTAAVTVMANTLGADENPDMPMKDRFAAVWRRFPHAKIHWYGKGYRAGRKLGHVNVTGADASPEGVAATRREANLAAGYIVNAVWADGYVE</sequence>
<dbReference type="InterPro" id="IPR016185">
    <property type="entry name" value="PreATP-grasp_dom_sf"/>
</dbReference>
<dbReference type="PANTHER" id="PTHR11609:SF5">
    <property type="entry name" value="PHOSPHORIBOSYLAMINOIMIDAZOLE CARBOXYLASE"/>
    <property type="match status" value="1"/>
</dbReference>
<dbReference type="GO" id="GO:0034028">
    <property type="term" value="F:5-(carboxyamino)imidazole ribonucleotide synthase activity"/>
    <property type="evidence" value="ECO:0007669"/>
    <property type="project" value="UniProtKB-UniRule"/>
</dbReference>
<feature type="binding site" evidence="4">
    <location>
        <position position="120"/>
    </location>
    <ligand>
        <name>ATP</name>
        <dbReference type="ChEBI" id="CHEBI:30616"/>
    </ligand>
</feature>
<keyword evidence="2 4" id="KW-0658">Purine biosynthesis</keyword>
<feature type="binding site" evidence="4">
    <location>
        <position position="160"/>
    </location>
    <ligand>
        <name>ATP</name>
        <dbReference type="ChEBI" id="CHEBI:30616"/>
    </ligand>
</feature>
<dbReference type="UniPathway" id="UPA00074">
    <property type="reaction ID" value="UER00942"/>
</dbReference>
<feature type="domain" description="ATP-grasp" evidence="6">
    <location>
        <begin position="124"/>
        <end position="316"/>
    </location>
</feature>
<evidence type="ECO:0000313" key="8">
    <source>
        <dbReference type="Proteomes" id="UP000029548"/>
    </source>
</evidence>
<dbReference type="EC" id="6.3.4.18" evidence="4 5"/>
<evidence type="ECO:0000256" key="3">
    <source>
        <dbReference type="ARBA" id="ARBA00022840"/>
    </source>
</evidence>
<keyword evidence="3 4" id="KW-0067">ATP-binding</keyword>
<dbReference type="Gene3D" id="3.30.470.20">
    <property type="entry name" value="ATP-grasp fold, B domain"/>
    <property type="match status" value="1"/>
</dbReference>
<dbReference type="Gene3D" id="3.40.50.20">
    <property type="match status" value="1"/>
</dbReference>
<keyword evidence="1 4" id="KW-0547">Nucleotide-binding</keyword>
<dbReference type="PANTHER" id="PTHR11609">
    <property type="entry name" value="PURINE BIOSYNTHESIS PROTEIN 6/7, PUR6/7"/>
    <property type="match status" value="1"/>
</dbReference>
<dbReference type="Pfam" id="PF17769">
    <property type="entry name" value="PurK_C"/>
    <property type="match status" value="1"/>
</dbReference>
<protein>
    <recommendedName>
        <fullName evidence="4 5">N5-carboxyaminoimidazole ribonucleotide synthase</fullName>
        <shortName evidence="4 5">N5-CAIR synthase</shortName>
        <ecNumber evidence="4 5">6.3.4.18</ecNumber>
    </recommendedName>
    <alternativeName>
        <fullName evidence="4 5">5-(carboxyamino)imidazole ribonucleotide synthetase</fullName>
    </alternativeName>
</protein>
<dbReference type="InterPro" id="IPR054350">
    <property type="entry name" value="PurT/PurK_preATP-grasp"/>
</dbReference>
<evidence type="ECO:0000313" key="7">
    <source>
        <dbReference type="EMBL" id="KGF19257.1"/>
    </source>
</evidence>
<comment type="function">
    <text evidence="4">Catalyzes the ATP-dependent conversion of 5-aminoimidazole ribonucleotide (AIR) and HCO(3)(-) to N5-carboxyaminoimidazole ribonucleotide (N5-CAIR).</text>
</comment>
<feature type="binding site" evidence="4">
    <location>
        <begin position="196"/>
        <end position="199"/>
    </location>
    <ligand>
        <name>ATP</name>
        <dbReference type="ChEBI" id="CHEBI:30616"/>
    </ligand>
</feature>
<comment type="pathway">
    <text evidence="4 5">Purine metabolism; IMP biosynthesis via de novo pathway; 5-amino-1-(5-phospho-D-ribosyl)imidazole-4-carboxylate from 5-amino-1-(5-phospho-D-ribosyl)imidazole (N5-CAIR route): step 1/2.</text>
</comment>
<dbReference type="InterPro" id="IPR011054">
    <property type="entry name" value="Rudment_hybrid_motif"/>
</dbReference>
<dbReference type="Proteomes" id="UP000029548">
    <property type="component" value="Unassembled WGS sequence"/>
</dbReference>
<dbReference type="AlphaFoldDB" id="A0A095ZKW9"/>
<evidence type="ECO:0000259" key="6">
    <source>
        <dbReference type="PROSITE" id="PS50975"/>
    </source>
</evidence>
<reference evidence="7 8" key="1">
    <citation type="submission" date="2014-07" db="EMBL/GenBank/DDBJ databases">
        <authorList>
            <person name="McCorrison J."/>
            <person name="Sanka R."/>
            <person name="Torralba M."/>
            <person name="Gillis M."/>
            <person name="Haft D.H."/>
            <person name="Methe B."/>
            <person name="Sutton G."/>
            <person name="Nelson K.E."/>
        </authorList>
    </citation>
    <scope>NUCLEOTIDE SEQUENCE [LARGE SCALE GENOMIC DNA]</scope>
    <source>
        <strain evidence="7 8">DNF00450</strain>
    </source>
</reference>
<dbReference type="NCBIfam" id="NF004680">
    <property type="entry name" value="PRK06019.1-6"/>
    <property type="match status" value="1"/>
</dbReference>
<dbReference type="PROSITE" id="PS50975">
    <property type="entry name" value="ATP_GRASP"/>
    <property type="match status" value="1"/>
</dbReference>
<evidence type="ECO:0000256" key="1">
    <source>
        <dbReference type="ARBA" id="ARBA00022741"/>
    </source>
</evidence>
<dbReference type="GO" id="GO:0004638">
    <property type="term" value="F:phosphoribosylaminoimidazole carboxylase activity"/>
    <property type="evidence" value="ECO:0007669"/>
    <property type="project" value="InterPro"/>
</dbReference>